<gene>
    <name evidence="1" type="ORF">QG37_04336</name>
</gene>
<accession>A0A0L0NWN1</accession>
<evidence type="ECO:0000313" key="2">
    <source>
        <dbReference type="Proteomes" id="UP000037122"/>
    </source>
</evidence>
<name>A0A0L0NWN1_CANAR</name>
<protein>
    <submittedName>
        <fullName evidence="1">Uncharacterized protein</fullName>
    </submittedName>
</protein>
<organism evidence="1 2">
    <name type="scientific">Candidozyma auris</name>
    <name type="common">Yeast</name>
    <name type="synonym">Candida auris</name>
    <dbReference type="NCBI Taxonomy" id="498019"/>
    <lineage>
        <taxon>Eukaryota</taxon>
        <taxon>Fungi</taxon>
        <taxon>Dikarya</taxon>
        <taxon>Ascomycota</taxon>
        <taxon>Saccharomycotina</taxon>
        <taxon>Pichiomycetes</taxon>
        <taxon>Metschnikowiaceae</taxon>
        <taxon>Candidozyma</taxon>
    </lineage>
</organism>
<sequence length="69" mass="7830">MSAKFYQKFFTFDLYGYPEGNRKLAAMALLTRLEKALLVLESATPNTSAFVEFEKGLLCSFIIILKRAC</sequence>
<dbReference type="VEuPathDB" id="FungiDB:QG37_04336"/>
<dbReference type="Proteomes" id="UP000037122">
    <property type="component" value="Unassembled WGS sequence"/>
</dbReference>
<proteinExistence type="predicted"/>
<dbReference type="AlphaFoldDB" id="A0A0L0NWN1"/>
<comment type="caution">
    <text evidence="1">The sequence shown here is derived from an EMBL/GenBank/DDBJ whole genome shotgun (WGS) entry which is preliminary data.</text>
</comment>
<dbReference type="EMBL" id="LGST01000031">
    <property type="protein sequence ID" value="KND98449.1"/>
    <property type="molecule type" value="Genomic_DNA"/>
</dbReference>
<evidence type="ECO:0000313" key="1">
    <source>
        <dbReference type="EMBL" id="KND98449.1"/>
    </source>
</evidence>
<reference evidence="2" key="1">
    <citation type="journal article" date="2015" name="BMC Genomics">
        <title>Draft genome of a commonly misdiagnosed multidrug resistant pathogen Candida auris.</title>
        <authorList>
            <person name="Chatterjee S."/>
            <person name="Alampalli S.V."/>
            <person name="Nageshan R.K."/>
            <person name="Chettiar S.T."/>
            <person name="Joshi S."/>
            <person name="Tatu U.S."/>
        </authorList>
    </citation>
    <scope>NUCLEOTIDE SEQUENCE [LARGE SCALE GENOMIC DNA]</scope>
    <source>
        <strain evidence="2">6684</strain>
    </source>
</reference>